<evidence type="ECO:0000313" key="1">
    <source>
        <dbReference type="EMBL" id="CAG8644155.1"/>
    </source>
</evidence>
<name>A0ACA9NF29_9GLOM</name>
<keyword evidence="2" id="KW-1185">Reference proteome</keyword>
<sequence>DKKAQADNTPDFQFLYLLERGEGDEHGIMLAREVAKLEKVVEEANAKLGVDIETELDTKLDGETDILTMGNDGIINKGTASNLNQAKTQAKELKEIKGEFAKLKTANINNGGVALIGNDNKVNDGLITIIKANLTILNDYQNGFRQVLELNPIDPLPDNLNDLSDLYNSKSGTQTVIQLKTKADHYDRIHTKLNGKVSDSELDNLLNNSPSCSHTDYDAIKQERDQLKTDKDNHKCDCDSKAVITEIKQKINPPTDKISELEQQITKLQTPQSLKEIKVSEAVKKEIVEISKEFGLTSQQLASASSYQELATLQSQAFKSKLESEINDKKSARYLNCGLGVLCLGSLVALAWMLIKQSKGLKLGDNKE</sequence>
<feature type="non-terminal residue" evidence="1">
    <location>
        <position position="1"/>
    </location>
</feature>
<dbReference type="Proteomes" id="UP000789860">
    <property type="component" value="Unassembled WGS sequence"/>
</dbReference>
<evidence type="ECO:0000313" key="2">
    <source>
        <dbReference type="Proteomes" id="UP000789860"/>
    </source>
</evidence>
<feature type="non-terminal residue" evidence="1">
    <location>
        <position position="368"/>
    </location>
</feature>
<accession>A0ACA9NF29</accession>
<protein>
    <submittedName>
        <fullName evidence="1">6339_t:CDS:1</fullName>
    </submittedName>
</protein>
<comment type="caution">
    <text evidence="1">The sequence shown here is derived from an EMBL/GenBank/DDBJ whole genome shotgun (WGS) entry which is preliminary data.</text>
</comment>
<dbReference type="EMBL" id="CAJVPM010022259">
    <property type="protein sequence ID" value="CAG8644155.1"/>
    <property type="molecule type" value="Genomic_DNA"/>
</dbReference>
<gene>
    <name evidence="1" type="ORF">SCALOS_LOCUS8433</name>
</gene>
<organism evidence="1 2">
    <name type="scientific">Scutellospora calospora</name>
    <dbReference type="NCBI Taxonomy" id="85575"/>
    <lineage>
        <taxon>Eukaryota</taxon>
        <taxon>Fungi</taxon>
        <taxon>Fungi incertae sedis</taxon>
        <taxon>Mucoromycota</taxon>
        <taxon>Glomeromycotina</taxon>
        <taxon>Glomeromycetes</taxon>
        <taxon>Diversisporales</taxon>
        <taxon>Gigasporaceae</taxon>
        <taxon>Scutellospora</taxon>
    </lineage>
</organism>
<proteinExistence type="predicted"/>
<reference evidence="1" key="1">
    <citation type="submission" date="2021-06" db="EMBL/GenBank/DDBJ databases">
        <authorList>
            <person name="Kallberg Y."/>
            <person name="Tangrot J."/>
            <person name="Rosling A."/>
        </authorList>
    </citation>
    <scope>NUCLEOTIDE SEQUENCE</scope>
    <source>
        <strain evidence="1">AU212A</strain>
    </source>
</reference>